<dbReference type="Proteomes" id="UP000593578">
    <property type="component" value="Unassembled WGS sequence"/>
</dbReference>
<evidence type="ECO:0000313" key="2">
    <source>
        <dbReference type="Proteomes" id="UP000593578"/>
    </source>
</evidence>
<gene>
    <name evidence="1" type="ORF">Gorai_000708</name>
</gene>
<protein>
    <submittedName>
        <fullName evidence="1">Uncharacterized protein</fullName>
    </submittedName>
</protein>
<proteinExistence type="predicted"/>
<sequence length="28" mass="3274">MIPLITSFLIYFHLIHNPVPLLVIRQKG</sequence>
<reference evidence="1 2" key="1">
    <citation type="journal article" date="2019" name="Genome Biol. Evol.">
        <title>Insights into the evolution of the New World diploid cottons (Gossypium, subgenus Houzingenia) based on genome sequencing.</title>
        <authorList>
            <person name="Grover C.E."/>
            <person name="Arick M.A. 2nd"/>
            <person name="Thrash A."/>
            <person name="Conover J.L."/>
            <person name="Sanders W.S."/>
            <person name="Peterson D.G."/>
            <person name="Frelichowski J.E."/>
            <person name="Scheffler J.A."/>
            <person name="Scheffler B.E."/>
            <person name="Wendel J.F."/>
        </authorList>
    </citation>
    <scope>NUCLEOTIDE SEQUENCE [LARGE SCALE GENOMIC DNA]</scope>
    <source>
        <strain evidence="1">8</strain>
        <tissue evidence="1">Leaf</tissue>
    </source>
</reference>
<organism evidence="1 2">
    <name type="scientific">Gossypium raimondii</name>
    <name type="common">Peruvian cotton</name>
    <name type="synonym">Gossypium klotzschianum subsp. raimondii</name>
    <dbReference type="NCBI Taxonomy" id="29730"/>
    <lineage>
        <taxon>Eukaryota</taxon>
        <taxon>Viridiplantae</taxon>
        <taxon>Streptophyta</taxon>
        <taxon>Embryophyta</taxon>
        <taxon>Tracheophyta</taxon>
        <taxon>Spermatophyta</taxon>
        <taxon>Magnoliopsida</taxon>
        <taxon>eudicotyledons</taxon>
        <taxon>Gunneridae</taxon>
        <taxon>Pentapetalae</taxon>
        <taxon>rosids</taxon>
        <taxon>malvids</taxon>
        <taxon>Malvales</taxon>
        <taxon>Malvaceae</taxon>
        <taxon>Malvoideae</taxon>
        <taxon>Gossypium</taxon>
    </lineage>
</organism>
<name>A0A7J8PFD8_GOSRA</name>
<comment type="caution">
    <text evidence="1">The sequence shown here is derived from an EMBL/GenBank/DDBJ whole genome shotgun (WGS) entry which is preliminary data.</text>
</comment>
<dbReference type="EMBL" id="JABEZZ010000006">
    <property type="protein sequence ID" value="MBA0587582.1"/>
    <property type="molecule type" value="Genomic_DNA"/>
</dbReference>
<dbReference type="AlphaFoldDB" id="A0A7J8PFD8"/>
<evidence type="ECO:0000313" key="1">
    <source>
        <dbReference type="EMBL" id="MBA0587582.1"/>
    </source>
</evidence>
<accession>A0A7J8PFD8</accession>